<keyword evidence="7" id="KW-0235">DNA replication</keyword>
<dbReference type="Gene3D" id="3.60.21.10">
    <property type="match status" value="1"/>
</dbReference>
<dbReference type="InterPro" id="IPR041796">
    <property type="entry name" value="Mre11_N"/>
</dbReference>
<dbReference type="PANTHER" id="PTHR30337:SF0">
    <property type="entry name" value="NUCLEASE SBCCD SUBUNIT D"/>
    <property type="match status" value="1"/>
</dbReference>
<reference evidence="9 10" key="1">
    <citation type="submission" date="2019-10" db="EMBL/GenBank/DDBJ databases">
        <title>Genome Sequencing and assembly of Lactobacillus fermentum I2, a lactic acid bacteria.</title>
        <authorList>
            <person name="Lopes L.S."/>
            <person name="Persinoti G.F."/>
            <person name="Riano-Pachon D.M."/>
            <person name="Labate C.A."/>
        </authorList>
    </citation>
    <scope>NUCLEOTIDE SEQUENCE [LARGE SCALE GENOMIC DNA]</scope>
    <source>
        <strain evidence="9 10">I2</strain>
    </source>
</reference>
<comment type="caution">
    <text evidence="9">The sequence shown here is derived from an EMBL/GenBank/DDBJ whole genome shotgun (WGS) entry which is preliminary data.</text>
</comment>
<dbReference type="NCBIfam" id="TIGR00619">
    <property type="entry name" value="sbcd"/>
    <property type="match status" value="1"/>
</dbReference>
<sequence>MRFLHTADWHVGKKLNGFDLLAEQHDAFLKINQLAKDYKVDAVVVAGDLYDRSVPSEEAVEELNKDLIQMNLKEGWPLLAVSGNHDSAVRLATGGAWFKATNFFMHTTVAQAIEEPVTLGDTQFFLLPFFGLQEVRNYFGDPEIRDLKTAMARIVAKMEEEFDPDRTHVLVAHFFAAGSSHTDSETQTEVGGLDAVPVDLMAPFDYVALGHLHNKNALQAPRVKYAGSPLKFSASEV</sequence>
<organism evidence="9 10">
    <name type="scientific">Limosilactobacillus fermentum</name>
    <name type="common">Lactobacillus fermentum</name>
    <dbReference type="NCBI Taxonomy" id="1613"/>
    <lineage>
        <taxon>Bacteria</taxon>
        <taxon>Bacillati</taxon>
        <taxon>Bacillota</taxon>
        <taxon>Bacilli</taxon>
        <taxon>Lactobacillales</taxon>
        <taxon>Lactobacillaceae</taxon>
        <taxon>Limosilactobacillus</taxon>
    </lineage>
</organism>
<dbReference type="InterPro" id="IPR004593">
    <property type="entry name" value="SbcD"/>
</dbReference>
<keyword evidence="7" id="KW-0233">DNA recombination</keyword>
<feature type="domain" description="Calcineurin-like phosphoesterase" evidence="8">
    <location>
        <begin position="1"/>
        <end position="214"/>
    </location>
</feature>
<dbReference type="AlphaFoldDB" id="A0A843QXT7"/>
<dbReference type="InterPro" id="IPR004843">
    <property type="entry name" value="Calcineurin-like_PHP"/>
</dbReference>
<evidence type="ECO:0000313" key="10">
    <source>
        <dbReference type="Proteomes" id="UP000466799"/>
    </source>
</evidence>
<comment type="similarity">
    <text evidence="1 7">Belongs to the SbcD family.</text>
</comment>
<evidence type="ECO:0000259" key="8">
    <source>
        <dbReference type="Pfam" id="PF00149"/>
    </source>
</evidence>
<dbReference type="Proteomes" id="UP000466799">
    <property type="component" value="Unassembled WGS sequence"/>
</dbReference>
<dbReference type="Pfam" id="PF00149">
    <property type="entry name" value="Metallophos"/>
    <property type="match status" value="1"/>
</dbReference>
<evidence type="ECO:0000256" key="7">
    <source>
        <dbReference type="RuleBase" id="RU363069"/>
    </source>
</evidence>
<keyword evidence="5 7" id="KW-0378">Hydrolase</keyword>
<gene>
    <name evidence="7 9" type="primary">sbcD</name>
    <name evidence="9" type="ORF">GC247_01745</name>
</gene>
<dbReference type="GO" id="GO:0004519">
    <property type="term" value="F:endonuclease activity"/>
    <property type="evidence" value="ECO:0007669"/>
    <property type="project" value="UniProtKB-KW"/>
</dbReference>
<dbReference type="RefSeq" id="WP_152728303.1">
    <property type="nucleotide sequence ID" value="NZ_WHJL01000009.1"/>
</dbReference>
<comment type="function">
    <text evidence="7">SbcCD cleaves DNA hairpin structures. These structures can inhibit DNA replication and are intermediates in certain DNA recombination reactions. The complex acts as a 3'-&gt;5' double strand exonuclease that can open hairpins. It also has a 5' single-strand endonuclease activity.</text>
</comment>
<name>A0A843QXT7_LIMFE</name>
<dbReference type="PANTHER" id="PTHR30337">
    <property type="entry name" value="COMPONENT OF ATP-DEPENDENT DSDNA EXONUCLEASE"/>
    <property type="match status" value="1"/>
</dbReference>
<evidence type="ECO:0000256" key="5">
    <source>
        <dbReference type="ARBA" id="ARBA00022801"/>
    </source>
</evidence>
<proteinExistence type="inferred from homology"/>
<dbReference type="InterPro" id="IPR029052">
    <property type="entry name" value="Metallo-depent_PP-like"/>
</dbReference>
<dbReference type="SUPFAM" id="SSF56300">
    <property type="entry name" value="Metallo-dependent phosphatases"/>
    <property type="match status" value="1"/>
</dbReference>
<evidence type="ECO:0000256" key="3">
    <source>
        <dbReference type="ARBA" id="ARBA00013365"/>
    </source>
</evidence>
<dbReference type="GO" id="GO:0006310">
    <property type="term" value="P:DNA recombination"/>
    <property type="evidence" value="ECO:0007669"/>
    <property type="project" value="UniProtKB-KW"/>
</dbReference>
<dbReference type="EMBL" id="WHJL01000009">
    <property type="protein sequence ID" value="MPQ34665.1"/>
    <property type="molecule type" value="Genomic_DNA"/>
</dbReference>
<dbReference type="InterPro" id="IPR050535">
    <property type="entry name" value="DNA_Repair-Maintenance_Comp"/>
</dbReference>
<evidence type="ECO:0000256" key="6">
    <source>
        <dbReference type="ARBA" id="ARBA00022839"/>
    </source>
</evidence>
<keyword evidence="6 7" id="KW-0269">Exonuclease</keyword>
<dbReference type="GO" id="GO:0006260">
    <property type="term" value="P:DNA replication"/>
    <property type="evidence" value="ECO:0007669"/>
    <property type="project" value="UniProtKB-KW"/>
</dbReference>
<keyword evidence="7" id="KW-0255">Endonuclease</keyword>
<feature type="non-terminal residue" evidence="9">
    <location>
        <position position="237"/>
    </location>
</feature>
<keyword evidence="4 7" id="KW-0540">Nuclease</keyword>
<evidence type="ECO:0000256" key="1">
    <source>
        <dbReference type="ARBA" id="ARBA00010555"/>
    </source>
</evidence>
<evidence type="ECO:0000256" key="4">
    <source>
        <dbReference type="ARBA" id="ARBA00022722"/>
    </source>
</evidence>
<protein>
    <recommendedName>
        <fullName evidence="3 7">Nuclease SbcCD subunit D</fullName>
    </recommendedName>
</protein>
<dbReference type="GO" id="GO:0008408">
    <property type="term" value="F:3'-5' exonuclease activity"/>
    <property type="evidence" value="ECO:0007669"/>
    <property type="project" value="InterPro"/>
</dbReference>
<dbReference type="CDD" id="cd00840">
    <property type="entry name" value="MPP_Mre11_N"/>
    <property type="match status" value="1"/>
</dbReference>
<accession>A0A843QXT7</accession>
<comment type="subunit">
    <text evidence="2 7">Heterodimer of SbcC and SbcD.</text>
</comment>
<evidence type="ECO:0000256" key="2">
    <source>
        <dbReference type="ARBA" id="ARBA00011322"/>
    </source>
</evidence>
<evidence type="ECO:0000313" key="9">
    <source>
        <dbReference type="EMBL" id="MPQ34665.1"/>
    </source>
</evidence>